<dbReference type="GO" id="GO:0005975">
    <property type="term" value="P:carbohydrate metabolic process"/>
    <property type="evidence" value="ECO:0007669"/>
    <property type="project" value="InterPro"/>
</dbReference>
<dbReference type="PANTHER" id="PTHR11054:SF0">
    <property type="entry name" value="6-PHOSPHOGLUCONOLACTONASE"/>
    <property type="match status" value="1"/>
</dbReference>
<organism evidence="3 4">
    <name type="scientific">Chrysochromulina tobinii</name>
    <dbReference type="NCBI Taxonomy" id="1460289"/>
    <lineage>
        <taxon>Eukaryota</taxon>
        <taxon>Haptista</taxon>
        <taxon>Haptophyta</taxon>
        <taxon>Prymnesiophyceae</taxon>
        <taxon>Prymnesiales</taxon>
        <taxon>Chrysochromulinaceae</taxon>
        <taxon>Chrysochromulina</taxon>
    </lineage>
</organism>
<feature type="domain" description="Glucosamine/galactosamine-6-phosphate isomerase" evidence="2">
    <location>
        <begin position="44"/>
        <end position="256"/>
    </location>
</feature>
<dbReference type="Gene3D" id="3.40.50.1360">
    <property type="match status" value="1"/>
</dbReference>
<dbReference type="OrthoDB" id="432544at2759"/>
<gene>
    <name evidence="3" type="ORF">Ctob_002135</name>
</gene>
<dbReference type="Proteomes" id="UP000037460">
    <property type="component" value="Unassembled WGS sequence"/>
</dbReference>
<feature type="signal peptide" evidence="1">
    <location>
        <begin position="1"/>
        <end position="18"/>
    </location>
</feature>
<dbReference type="AlphaFoldDB" id="A0A0M0JG96"/>
<dbReference type="EMBL" id="JWZX01002972">
    <property type="protein sequence ID" value="KOO25450.1"/>
    <property type="molecule type" value="Genomic_DNA"/>
</dbReference>
<dbReference type="SUPFAM" id="SSF100950">
    <property type="entry name" value="NagB/RpiA/CoA transferase-like"/>
    <property type="match status" value="1"/>
</dbReference>
<dbReference type="PANTHER" id="PTHR11054">
    <property type="entry name" value="6-PHOSPHOGLUCONOLACTONASE"/>
    <property type="match status" value="1"/>
</dbReference>
<protein>
    <recommendedName>
        <fullName evidence="2">Glucosamine/galactosamine-6-phosphate isomerase domain-containing protein</fullName>
    </recommendedName>
</protein>
<evidence type="ECO:0000313" key="4">
    <source>
        <dbReference type="Proteomes" id="UP000037460"/>
    </source>
</evidence>
<proteinExistence type="predicted"/>
<evidence type="ECO:0000259" key="2">
    <source>
        <dbReference type="Pfam" id="PF01182"/>
    </source>
</evidence>
<dbReference type="InterPro" id="IPR037171">
    <property type="entry name" value="NagB/RpiA_transferase-like"/>
</dbReference>
<keyword evidence="4" id="KW-1185">Reference proteome</keyword>
<reference evidence="4" key="1">
    <citation type="journal article" date="2015" name="PLoS Genet.">
        <title>Genome Sequence and Transcriptome Analyses of Chrysochromulina tobin: Metabolic Tools for Enhanced Algal Fitness in the Prominent Order Prymnesiales (Haptophyceae).</title>
        <authorList>
            <person name="Hovde B.T."/>
            <person name="Deodato C.R."/>
            <person name="Hunsperger H.M."/>
            <person name="Ryken S.A."/>
            <person name="Yost W."/>
            <person name="Jha R.K."/>
            <person name="Patterson J."/>
            <person name="Monnat R.J. Jr."/>
            <person name="Barlow S.B."/>
            <person name="Starkenburg S.R."/>
            <person name="Cattolico R.A."/>
        </authorList>
    </citation>
    <scope>NUCLEOTIDE SEQUENCE</scope>
    <source>
        <strain evidence="4">CCMP291</strain>
    </source>
</reference>
<dbReference type="InterPro" id="IPR039104">
    <property type="entry name" value="6PGL"/>
</dbReference>
<dbReference type="Pfam" id="PF01182">
    <property type="entry name" value="Glucosamine_iso"/>
    <property type="match status" value="1"/>
</dbReference>
<name>A0A0M0JG96_9EUKA</name>
<evidence type="ECO:0000256" key="1">
    <source>
        <dbReference type="SAM" id="SignalP"/>
    </source>
</evidence>
<feature type="chain" id="PRO_5005601826" description="Glucosamine/galactosamine-6-phosphate isomerase domain-containing protein" evidence="1">
    <location>
        <begin position="19"/>
        <end position="277"/>
    </location>
</feature>
<comment type="caution">
    <text evidence="3">The sequence shown here is derived from an EMBL/GenBank/DDBJ whole genome shotgun (WGS) entry which is preliminary data.</text>
</comment>
<accession>A0A0M0JG96</accession>
<evidence type="ECO:0000313" key="3">
    <source>
        <dbReference type="EMBL" id="KOO25450.1"/>
    </source>
</evidence>
<sequence>MLAILSLVSALVLPSRMGVPRMALVDDFSISKDIKTVQVFDGDYAKEICDEVAAVGAACIAEKDSFSLAIPGGSVVTAIAGLSPDALDYSKVHLFLCNEKIPSFPCYSGALEVAKKLGIPEKQVYGVDTKGTPAELAASYSKVLASNPSIDNSGPIPSVDMMLLGTGPDGHVGCLFPDSPEIKASGTGKVVVAGNDARANGDFLAVTMDVMCAAKVVLVSAAGAGRADMVAKALSGDFGRFDCPAGMVEGIEQTLWFTTQDALEKFDAMAEDEEMEE</sequence>
<dbReference type="InterPro" id="IPR006148">
    <property type="entry name" value="Glc/Gal-6P_isomerase"/>
</dbReference>
<keyword evidence="1" id="KW-0732">Signal</keyword>